<evidence type="ECO:0000313" key="8">
    <source>
        <dbReference type="EMBL" id="CAI9107795.1"/>
    </source>
</evidence>
<evidence type="ECO:0000256" key="1">
    <source>
        <dbReference type="ARBA" id="ARBA00004141"/>
    </source>
</evidence>
<reference evidence="8" key="1">
    <citation type="submission" date="2023-03" db="EMBL/GenBank/DDBJ databases">
        <authorList>
            <person name="Julca I."/>
        </authorList>
    </citation>
    <scope>NUCLEOTIDE SEQUENCE</scope>
</reference>
<dbReference type="PROSITE" id="PS51846">
    <property type="entry name" value="CNNM"/>
    <property type="match status" value="1"/>
</dbReference>
<organism evidence="8 9">
    <name type="scientific">Oldenlandia corymbosa var. corymbosa</name>
    <dbReference type="NCBI Taxonomy" id="529605"/>
    <lineage>
        <taxon>Eukaryota</taxon>
        <taxon>Viridiplantae</taxon>
        <taxon>Streptophyta</taxon>
        <taxon>Embryophyta</taxon>
        <taxon>Tracheophyta</taxon>
        <taxon>Spermatophyta</taxon>
        <taxon>Magnoliopsida</taxon>
        <taxon>eudicotyledons</taxon>
        <taxon>Gunneridae</taxon>
        <taxon>Pentapetalae</taxon>
        <taxon>asterids</taxon>
        <taxon>lamiids</taxon>
        <taxon>Gentianales</taxon>
        <taxon>Rubiaceae</taxon>
        <taxon>Rubioideae</taxon>
        <taxon>Spermacoceae</taxon>
        <taxon>Hedyotis-Oldenlandia complex</taxon>
        <taxon>Oldenlandia</taxon>
    </lineage>
</organism>
<dbReference type="Pfam" id="PF01595">
    <property type="entry name" value="CNNM"/>
    <property type="match status" value="1"/>
</dbReference>
<dbReference type="GO" id="GO:0005737">
    <property type="term" value="C:cytoplasm"/>
    <property type="evidence" value="ECO:0007669"/>
    <property type="project" value="TreeGrafter"/>
</dbReference>
<dbReference type="SUPFAM" id="SSF54631">
    <property type="entry name" value="CBS-domain pair"/>
    <property type="match status" value="1"/>
</dbReference>
<dbReference type="Gene3D" id="3.10.580.10">
    <property type="entry name" value="CBS-domain"/>
    <property type="match status" value="2"/>
</dbReference>
<gene>
    <name evidence="8" type="ORF">OLC1_LOCUS16012</name>
</gene>
<dbReference type="GO" id="GO:0010960">
    <property type="term" value="P:magnesium ion homeostasis"/>
    <property type="evidence" value="ECO:0007669"/>
    <property type="project" value="InterPro"/>
</dbReference>
<evidence type="ECO:0000259" key="7">
    <source>
        <dbReference type="PROSITE" id="PS51846"/>
    </source>
</evidence>
<evidence type="ECO:0000256" key="2">
    <source>
        <dbReference type="ARBA" id="ARBA00022692"/>
    </source>
</evidence>
<feature type="transmembrane region" description="Helical" evidence="6">
    <location>
        <begin position="82"/>
        <end position="106"/>
    </location>
</feature>
<dbReference type="InterPro" id="IPR044751">
    <property type="entry name" value="Ion_transp-like_CBS"/>
</dbReference>
<feature type="domain" description="CNNM transmembrane" evidence="7">
    <location>
        <begin position="19"/>
        <end position="202"/>
    </location>
</feature>
<name>A0AAV1DJ45_OLDCO</name>
<evidence type="ECO:0000256" key="4">
    <source>
        <dbReference type="ARBA" id="ARBA00023136"/>
    </source>
</evidence>
<comment type="subcellular location">
    <subcellularLocation>
        <location evidence="1">Membrane</location>
        <topology evidence="1">Multi-pass membrane protein</topology>
    </subcellularLocation>
</comment>
<feature type="transmembrane region" description="Helical" evidence="6">
    <location>
        <begin position="112"/>
        <end position="130"/>
    </location>
</feature>
<dbReference type="AlphaFoldDB" id="A0AAV1DJ45"/>
<accession>A0AAV1DJ45</accession>
<dbReference type="CDD" id="cd04590">
    <property type="entry name" value="CBS_pair_CorC_HlyC_assoc"/>
    <property type="match status" value="1"/>
</dbReference>
<dbReference type="InterPro" id="IPR002550">
    <property type="entry name" value="CNNM"/>
</dbReference>
<keyword evidence="2 5" id="KW-0812">Transmembrane</keyword>
<keyword evidence="9" id="KW-1185">Reference proteome</keyword>
<keyword evidence="4 5" id="KW-0472">Membrane</keyword>
<dbReference type="PANTHER" id="PTHR12064">
    <property type="entry name" value="METAL TRANSPORTER CNNM"/>
    <property type="match status" value="1"/>
</dbReference>
<dbReference type="EMBL" id="OX459122">
    <property type="protein sequence ID" value="CAI9107795.1"/>
    <property type="molecule type" value="Genomic_DNA"/>
</dbReference>
<feature type="transmembrane region" description="Helical" evidence="6">
    <location>
        <begin position="30"/>
        <end position="50"/>
    </location>
</feature>
<evidence type="ECO:0000256" key="3">
    <source>
        <dbReference type="ARBA" id="ARBA00022989"/>
    </source>
</evidence>
<dbReference type="GO" id="GO:0016020">
    <property type="term" value="C:membrane"/>
    <property type="evidence" value="ECO:0007669"/>
    <property type="project" value="UniProtKB-SubCell"/>
</dbReference>
<evidence type="ECO:0000256" key="6">
    <source>
        <dbReference type="SAM" id="Phobius"/>
    </source>
</evidence>
<dbReference type="InterPro" id="IPR045095">
    <property type="entry name" value="ACDP"/>
</dbReference>
<dbReference type="InterPro" id="IPR046342">
    <property type="entry name" value="CBS_dom_sf"/>
</dbReference>
<dbReference type="Proteomes" id="UP001161247">
    <property type="component" value="Chromosome 5"/>
</dbReference>
<protein>
    <submittedName>
        <fullName evidence="8">OLC1v1007241C1</fullName>
    </submittedName>
</protein>
<evidence type="ECO:0000313" key="9">
    <source>
        <dbReference type="Proteomes" id="UP001161247"/>
    </source>
</evidence>
<proteinExistence type="predicted"/>
<keyword evidence="3 5" id="KW-1133">Transmembrane helix</keyword>
<evidence type="ECO:0000256" key="5">
    <source>
        <dbReference type="PROSITE-ProRule" id="PRU01193"/>
    </source>
</evidence>
<sequence length="462" mass="51736">MGFNSFIEDHHPQKYIKCCDSDFFLQLNLVIVFILVAGLMNGLTLGYMSINRVDLEVLQKSGSSKTRFYASRILPLVKKRHLLLCTLITTKAFAVEALPIFLHHLVPETPTILISAALILLFSEIIPHAVCSKYGLVIGAALAPAIHCLVWICFPVAYPTSKLLDLLLGKGRIALYRRAELKTLFDLLGNKAGKGGDLSHHEVSIIQGALELTEKTAKDAMTLASEIFAVDINAKLDRNLINLILQKGHSRVPVFHGHANDIIGLILVKNLLTLNPEDEVPIKNITIRSIPRIPETMLLVELLNQFQRGLSHMAVVVRPRNGKAEKASIRPQNNEGEVRLEIDGERLEQKRSFRRSLRNLKTSPGIDYVSRRESSRSRRWSGESHPEILNLSNNPLVVVPPEEEVVGIITMEDVIEELLKEDIYDEMDHYGSSQASSRGFSRRIFSRRDARCGSNILIQSTP</sequence>
<dbReference type="GO" id="GO:0030026">
    <property type="term" value="P:intracellular manganese ion homeostasis"/>
    <property type="evidence" value="ECO:0007669"/>
    <property type="project" value="TreeGrafter"/>
</dbReference>
<dbReference type="PANTHER" id="PTHR12064:SF59">
    <property type="entry name" value="CNNM TRANSMEMBRANE DOMAIN-CONTAINING PROTEIN"/>
    <property type="match status" value="1"/>
</dbReference>
<feature type="transmembrane region" description="Helical" evidence="6">
    <location>
        <begin position="137"/>
        <end position="158"/>
    </location>
</feature>